<evidence type="ECO:0000313" key="1">
    <source>
        <dbReference type="EMBL" id="RXR22286.1"/>
    </source>
</evidence>
<dbReference type="Proteomes" id="UP000289857">
    <property type="component" value="Unassembled WGS sequence"/>
</dbReference>
<dbReference type="EMBL" id="SBKN01000005">
    <property type="protein sequence ID" value="RXR22286.1"/>
    <property type="molecule type" value="Genomic_DNA"/>
</dbReference>
<dbReference type="RefSeq" id="WP_129461744.1">
    <property type="nucleotide sequence ID" value="NZ_SBKN01000005.1"/>
</dbReference>
<reference evidence="2" key="1">
    <citation type="submission" date="2019-01" db="EMBL/GenBank/DDBJ databases">
        <title>Cytophagaceae bacterium strain CAR-16.</title>
        <authorList>
            <person name="Chen W.-M."/>
        </authorList>
    </citation>
    <scope>NUCLEOTIDE SEQUENCE [LARGE SCALE GENOMIC DNA]</scope>
    <source>
        <strain evidence="2">WWJ-16</strain>
    </source>
</reference>
<sequence>MRKYIQILLLVSFLSVQGQNENCKLPDDFQDYYRYGKSEGLLELWQNYEANCTDITFAEYAKGEQILRYEYDNATAETRKEKQQQLLEYYFKFQKFFPEKITNATTKRALLLAEDKDFSRVELYALLQEAMFKRKEQFDDPMALKLYFDTALGLDNSDSKVAINSVEEYLKVKIKALQNAKLFPAKAVEFENLIQYISTHSKIKERVTCESLEKTIQNVIENKVNDFDLYLALTNEMYEKCSRSASFLTIALHTYKLKETAQSSFLFGMAKFKHESLERAEPYLLASVDTEENNNVKADRASNLAMIFLGYDPGKSANLLQKAMQADPKNPNYPLLMGEVYQASISFCDLKDKQADAAYYLASQAVLEAAKVDTKYTAAAQKKSIEYKAKMKTPSAKGKKNAVELGCWINKTVNW</sequence>
<accession>A0A4Q1K932</accession>
<name>A0A4Q1K932_9FLAO</name>
<dbReference type="OrthoDB" id="1522899at2"/>
<evidence type="ECO:0000313" key="2">
    <source>
        <dbReference type="Proteomes" id="UP000289857"/>
    </source>
</evidence>
<organism evidence="1 2">
    <name type="scientific">Flavobacterium stagni</name>
    <dbReference type="NCBI Taxonomy" id="2506421"/>
    <lineage>
        <taxon>Bacteria</taxon>
        <taxon>Pseudomonadati</taxon>
        <taxon>Bacteroidota</taxon>
        <taxon>Flavobacteriia</taxon>
        <taxon>Flavobacteriales</taxon>
        <taxon>Flavobacteriaceae</taxon>
        <taxon>Flavobacterium</taxon>
    </lineage>
</organism>
<gene>
    <name evidence="1" type="ORF">EQG61_09820</name>
</gene>
<comment type="caution">
    <text evidence="1">The sequence shown here is derived from an EMBL/GenBank/DDBJ whole genome shotgun (WGS) entry which is preliminary data.</text>
</comment>
<keyword evidence="2" id="KW-1185">Reference proteome</keyword>
<evidence type="ECO:0008006" key="3">
    <source>
        <dbReference type="Google" id="ProtNLM"/>
    </source>
</evidence>
<dbReference type="AlphaFoldDB" id="A0A4Q1K932"/>
<proteinExistence type="predicted"/>
<protein>
    <recommendedName>
        <fullName evidence="3">Tetratricopeptide repeat protein</fullName>
    </recommendedName>
</protein>